<reference evidence="3" key="1">
    <citation type="journal article" date="2010" name="PLoS Negl. Trop. Dis.">
        <title>The genome sequence of Trypanosoma brucei gambiense, causative agent of chronic human african trypanosomiasis.</title>
        <authorList>
            <person name="Jackson A.P."/>
            <person name="Sanders M."/>
            <person name="Berry A."/>
            <person name="McQuillan J."/>
            <person name="Aslett M.A."/>
            <person name="Quail M.A."/>
            <person name="Chukualim B."/>
            <person name="Capewell P."/>
            <person name="MacLeod A."/>
            <person name="Melville S.E."/>
            <person name="Gibson W."/>
            <person name="Barry J.D."/>
            <person name="Berriman M."/>
            <person name="Hertz-Fowler C."/>
        </authorList>
    </citation>
    <scope>NUCLEOTIDE SEQUENCE [LARGE SCALE GENOMIC DNA]</scope>
    <source>
        <strain evidence="3">MHOM/CI/86/DAL972</strain>
    </source>
</reference>
<evidence type="ECO:0000313" key="2">
    <source>
        <dbReference type="EMBL" id="CBH12328.1"/>
    </source>
</evidence>
<name>C9ZRM6_TRYB9</name>
<feature type="region of interest" description="Disordered" evidence="1">
    <location>
        <begin position="1"/>
        <end position="25"/>
    </location>
</feature>
<proteinExistence type="predicted"/>
<dbReference type="EMBL" id="FN554970">
    <property type="protein sequence ID" value="CBH12328.1"/>
    <property type="molecule type" value="Genomic_DNA"/>
</dbReference>
<accession>C9ZRM6</accession>
<sequence length="57" mass="6293">MPLTSSLHSNNSGGNQNFAAHPTSRRVLRLITVKKIKKQKQHLYKHMTHGTKTAAAG</sequence>
<dbReference type="GeneID" id="23862450"/>
<dbReference type="Proteomes" id="UP000002316">
    <property type="component" value="Chromosome 7"/>
</dbReference>
<dbReference type="RefSeq" id="XP_011774609.1">
    <property type="nucleotide sequence ID" value="XM_011776307.1"/>
</dbReference>
<dbReference type="KEGG" id="tbg:TbgDal_VII2840"/>
<dbReference type="AlphaFoldDB" id="C9ZRM6"/>
<evidence type="ECO:0000256" key="1">
    <source>
        <dbReference type="SAM" id="MobiDB-lite"/>
    </source>
</evidence>
<gene>
    <name evidence="2" type="ORF">TbgDal_VII2840</name>
</gene>
<organism evidence="2 3">
    <name type="scientific">Trypanosoma brucei gambiense (strain MHOM/CI/86/DAL972)</name>
    <dbReference type="NCBI Taxonomy" id="679716"/>
    <lineage>
        <taxon>Eukaryota</taxon>
        <taxon>Discoba</taxon>
        <taxon>Euglenozoa</taxon>
        <taxon>Kinetoplastea</taxon>
        <taxon>Metakinetoplastina</taxon>
        <taxon>Trypanosomatida</taxon>
        <taxon>Trypanosomatidae</taxon>
        <taxon>Trypanosoma</taxon>
    </lineage>
</organism>
<feature type="compositionally biased region" description="Polar residues" evidence="1">
    <location>
        <begin position="1"/>
        <end position="18"/>
    </location>
</feature>
<protein>
    <submittedName>
        <fullName evidence="2">Uncharacterized protein</fullName>
    </submittedName>
</protein>
<evidence type="ECO:0000313" key="3">
    <source>
        <dbReference type="Proteomes" id="UP000002316"/>
    </source>
</evidence>